<comment type="caution">
    <text evidence="1">The sequence shown here is derived from an EMBL/GenBank/DDBJ whole genome shotgun (WGS) entry which is preliminary data.</text>
</comment>
<accession>A0A395U0Q0</accession>
<sequence length="290" mass="33640">MNSYYRHSDTVVLTTAFNVPLSVARDYFYSLSIQSENKFDIFIVNDGFTQMSKIRHEFPQLHIIEVEGVGIISKNREIMINHTRELYENCIFCDFDDFFSNNRIASSLEMLQKYDIVVNDVDLYKDGLIFENSLFSNNLSNNQELTLEDILQCNYFGMSNTAAKMSTIPSVHFDYRLKAVDWHLFSILLLNGASAVFCNEMRTIYRQYESNIANVKSTNLAQLKNEISVKEIHYGLLSKTYDCYAKLYAELNELSKQINALEPNTSLEQINLYDSSAKAWWSLINFNIVR</sequence>
<reference evidence="1 2" key="1">
    <citation type="journal article" date="2017" name="Emerg. Infect. Dis.">
        <title>Carbapenemase VCC-1-Producing Vibrio cholerae in Coastal Waters of Germany.</title>
        <authorList>
            <person name="Hammerl J.A."/>
            <person name="Jackel C."/>
            <person name="Bortolaia V."/>
            <person name="Schwartz K."/>
            <person name="Bier N."/>
            <person name="Hendriksen R.S."/>
            <person name="Guerra B."/>
            <person name="Strauch E."/>
        </authorList>
    </citation>
    <scope>NUCLEOTIDE SEQUENCE [LARGE SCALE GENOMIC DNA]</scope>
    <source>
        <strain evidence="1 2">VN-2825</strain>
    </source>
</reference>
<dbReference type="Gene3D" id="3.90.550.10">
    <property type="entry name" value="Spore Coat Polysaccharide Biosynthesis Protein SpsA, Chain A"/>
    <property type="match status" value="1"/>
</dbReference>
<evidence type="ECO:0008006" key="3">
    <source>
        <dbReference type="Google" id="ProtNLM"/>
    </source>
</evidence>
<protein>
    <recommendedName>
        <fullName evidence="3">Glycosyltransferase family 2 protein</fullName>
    </recommendedName>
</protein>
<proteinExistence type="predicted"/>
<name>A0A395U0Q0_VIBCL</name>
<dbReference type="InterPro" id="IPR029044">
    <property type="entry name" value="Nucleotide-diphossugar_trans"/>
</dbReference>
<gene>
    <name evidence="1" type="ORF">BC353_09445</name>
</gene>
<evidence type="ECO:0000313" key="1">
    <source>
        <dbReference type="EMBL" id="RGP90132.1"/>
    </source>
</evidence>
<organism evidence="1 2">
    <name type="scientific">Vibrio cholerae</name>
    <dbReference type="NCBI Taxonomy" id="666"/>
    <lineage>
        <taxon>Bacteria</taxon>
        <taxon>Pseudomonadati</taxon>
        <taxon>Pseudomonadota</taxon>
        <taxon>Gammaproteobacteria</taxon>
        <taxon>Vibrionales</taxon>
        <taxon>Vibrionaceae</taxon>
        <taxon>Vibrio</taxon>
    </lineage>
</organism>
<dbReference type="EMBL" id="MCBA01000057">
    <property type="protein sequence ID" value="RGP90132.1"/>
    <property type="molecule type" value="Genomic_DNA"/>
</dbReference>
<dbReference type="AlphaFoldDB" id="A0A395U0Q0"/>
<dbReference type="Proteomes" id="UP000266701">
    <property type="component" value="Unassembled WGS sequence"/>
</dbReference>
<evidence type="ECO:0000313" key="2">
    <source>
        <dbReference type="Proteomes" id="UP000266701"/>
    </source>
</evidence>
<dbReference type="SUPFAM" id="SSF53448">
    <property type="entry name" value="Nucleotide-diphospho-sugar transferases"/>
    <property type="match status" value="1"/>
</dbReference>